<proteinExistence type="predicted"/>
<accession>A0A1G1ZBJ9</accession>
<name>A0A1G1ZBJ9_9BACT</name>
<evidence type="ECO:0000313" key="2">
    <source>
        <dbReference type="Proteomes" id="UP000176976"/>
    </source>
</evidence>
<evidence type="ECO:0000313" key="1">
    <source>
        <dbReference type="EMBL" id="OGY62018.1"/>
    </source>
</evidence>
<dbReference type="AlphaFoldDB" id="A0A1G1ZBJ9"/>
<organism evidence="1 2">
    <name type="scientific">Candidatus Colwellbacteria bacterium RIFCSPLOWO2_12_FULL_44_13</name>
    <dbReference type="NCBI Taxonomy" id="1797694"/>
    <lineage>
        <taxon>Bacteria</taxon>
        <taxon>Candidatus Colwelliibacteriota</taxon>
    </lineage>
</organism>
<comment type="caution">
    <text evidence="1">The sequence shown here is derived from an EMBL/GenBank/DDBJ whole genome shotgun (WGS) entry which is preliminary data.</text>
</comment>
<dbReference type="EMBL" id="MHJC01000004">
    <property type="protein sequence ID" value="OGY62018.1"/>
    <property type="molecule type" value="Genomic_DNA"/>
</dbReference>
<gene>
    <name evidence="1" type="ORF">A3H06_02120</name>
</gene>
<dbReference type="Proteomes" id="UP000176976">
    <property type="component" value="Unassembled WGS sequence"/>
</dbReference>
<protein>
    <submittedName>
        <fullName evidence="1">Uncharacterized protein</fullName>
    </submittedName>
</protein>
<sequence length="169" mass="20177">MFFHLSRTSEFLIIDVCVQSNNRGAQLTTEHKDEVVKVLFDKKNVVQYSGLDQEKFRKSVQERVVELKKTLLFFQAWVKKGTERKNFLEALGYYHSFVLRPLVEILRIKYEPTKRVFYLKHIKRDLPEEAILQLEDFYKVNSVEEITKKTRRANVVFFDVIKDIEEKSL</sequence>
<reference evidence="1 2" key="1">
    <citation type="journal article" date="2016" name="Nat. Commun.">
        <title>Thousands of microbial genomes shed light on interconnected biogeochemical processes in an aquifer system.</title>
        <authorList>
            <person name="Anantharaman K."/>
            <person name="Brown C.T."/>
            <person name="Hug L.A."/>
            <person name="Sharon I."/>
            <person name="Castelle C.J."/>
            <person name="Probst A.J."/>
            <person name="Thomas B.C."/>
            <person name="Singh A."/>
            <person name="Wilkins M.J."/>
            <person name="Karaoz U."/>
            <person name="Brodie E.L."/>
            <person name="Williams K.H."/>
            <person name="Hubbard S.S."/>
            <person name="Banfield J.F."/>
        </authorList>
    </citation>
    <scope>NUCLEOTIDE SEQUENCE [LARGE SCALE GENOMIC DNA]</scope>
</reference>